<reference evidence="3" key="1">
    <citation type="submission" date="2022-10" db="EMBL/GenBank/DDBJ databases">
        <title>Genome sequences of endogenous nimaviruses in decapod crustaceans.</title>
        <authorList>
            <person name="Kawato S."/>
            <person name="Nozaki R."/>
            <person name="Kondo H."/>
            <person name="Hirono I."/>
        </authorList>
    </citation>
    <scope>NUCLEOTIDE SEQUENCE</scope>
    <source>
        <strain evidence="3">Fukuoka2019</strain>
    </source>
</reference>
<name>A0A9C7CFZ5_9VIRU</name>
<evidence type="ECO:0000313" key="3">
    <source>
        <dbReference type="EMBL" id="BDT63099.1"/>
    </source>
</evidence>
<feature type="region of interest" description="Disordered" evidence="1">
    <location>
        <begin position="230"/>
        <end position="272"/>
    </location>
</feature>
<keyword evidence="2" id="KW-0472">Membrane</keyword>
<keyword evidence="2" id="KW-0812">Transmembrane</keyword>
<sequence length="365" mass="40270">MSHRVITVDSLLLLVYFSGVLSGVCLTAALWWLVHIVRDQPPEALRIHRGANRHRLCTCLSPPGRSKGLGRLSTASSRSNPFQCFYYKCGRSPPSTTECPEATEETPVDTRTSKLEFSASSSRPQESPEEYYKTPRRLQPEESGYLYMATHKQRQSGGFVTPTSHALMAAGQSTNDDGYEVMEGESSEEHLCIHARPPTPPMGRSRGHGGLSTACSRSNPFQCIYYKHGRSPSSTTECPKATKETPFDTRTPQLECSASSSRPQESPEEYYKTPKRLQPEEPGYLFMANHATNKQRQSGGFVTPASHAPVAAGHSTNDDGYEVMEGESSEEHLCIHARRPTPLQLPDHLRVSGQGGSCYTSNNSE</sequence>
<feature type="region of interest" description="Disordered" evidence="1">
    <location>
        <begin position="92"/>
        <end position="138"/>
    </location>
</feature>
<feature type="transmembrane region" description="Helical" evidence="2">
    <location>
        <begin position="12"/>
        <end position="34"/>
    </location>
</feature>
<dbReference type="EMBL" id="LC738881">
    <property type="protein sequence ID" value="BDT63099.1"/>
    <property type="molecule type" value="Genomic_DNA"/>
</dbReference>
<keyword evidence="2" id="KW-1133">Transmembrane helix</keyword>
<feature type="compositionally biased region" description="Polar residues" evidence="1">
    <location>
        <begin position="248"/>
        <end position="264"/>
    </location>
</feature>
<protein>
    <submittedName>
        <fullName evidence="3">Uncharacterized protein</fullName>
    </submittedName>
</protein>
<organism evidence="3">
    <name type="scientific">Sicyonia whispovirus</name>
    <dbReference type="NCBI Taxonomy" id="2984283"/>
    <lineage>
        <taxon>Viruses</taxon>
        <taxon>Viruses incertae sedis</taxon>
        <taxon>Naldaviricetes</taxon>
        <taxon>Nimaviridae</taxon>
        <taxon>Whispovirus</taxon>
    </lineage>
</organism>
<feature type="region of interest" description="Disordered" evidence="1">
    <location>
        <begin position="296"/>
        <end position="317"/>
    </location>
</feature>
<accession>A0A9C7CFZ5</accession>
<proteinExistence type="predicted"/>
<evidence type="ECO:0000256" key="1">
    <source>
        <dbReference type="SAM" id="MobiDB-lite"/>
    </source>
</evidence>
<feature type="region of interest" description="Disordered" evidence="1">
    <location>
        <begin position="345"/>
        <end position="365"/>
    </location>
</feature>
<evidence type="ECO:0000256" key="2">
    <source>
        <dbReference type="SAM" id="Phobius"/>
    </source>
</evidence>